<protein>
    <recommendedName>
        <fullName evidence="4">EfeO-type cupredoxin-like domain-containing protein</fullName>
    </recommendedName>
</protein>
<evidence type="ECO:0000256" key="1">
    <source>
        <dbReference type="SAM" id="SignalP"/>
    </source>
</evidence>
<name>A0A1J4N516_9ACTN</name>
<dbReference type="OrthoDB" id="3748691at2"/>
<evidence type="ECO:0008006" key="4">
    <source>
        <dbReference type="Google" id="ProtNLM"/>
    </source>
</evidence>
<evidence type="ECO:0000313" key="3">
    <source>
        <dbReference type="Proteomes" id="UP000033772"/>
    </source>
</evidence>
<organism evidence="2 3">
    <name type="scientific">Nocardioides luteus</name>
    <dbReference type="NCBI Taxonomy" id="1844"/>
    <lineage>
        <taxon>Bacteria</taxon>
        <taxon>Bacillati</taxon>
        <taxon>Actinomycetota</taxon>
        <taxon>Actinomycetes</taxon>
        <taxon>Propionibacteriales</taxon>
        <taxon>Nocardioidaceae</taxon>
        <taxon>Nocardioides</taxon>
    </lineage>
</organism>
<evidence type="ECO:0000313" key="2">
    <source>
        <dbReference type="EMBL" id="OIJ26636.1"/>
    </source>
</evidence>
<feature type="chain" id="PRO_5009630533" description="EfeO-type cupredoxin-like domain-containing protein" evidence="1">
    <location>
        <begin position="24"/>
        <end position="124"/>
    </location>
</feature>
<keyword evidence="3" id="KW-1185">Reference proteome</keyword>
<gene>
    <name evidence="2" type="ORF">UG56_011750</name>
</gene>
<dbReference type="STRING" id="1844.UG56_011750"/>
<accession>A0A1J4N516</accession>
<reference evidence="2" key="1">
    <citation type="submission" date="2016-10" db="EMBL/GenBank/DDBJ databases">
        <title>Draft Genome Sequence of Nocardioides luteus Strain BAFB, an Alkane-Degrading Bacterium Isolated from JP-7 Polluted Soil.</title>
        <authorList>
            <person name="Brown L."/>
            <person name="Ruiz O.N."/>
            <person name="Gunasekera T."/>
        </authorList>
    </citation>
    <scope>NUCLEOTIDE SEQUENCE [LARGE SCALE GENOMIC DNA]</scope>
    <source>
        <strain evidence="2">BAFB</strain>
    </source>
</reference>
<comment type="caution">
    <text evidence="2">The sequence shown here is derived from an EMBL/GenBank/DDBJ whole genome shotgun (WGS) entry which is preliminary data.</text>
</comment>
<feature type="signal peptide" evidence="1">
    <location>
        <begin position="1"/>
        <end position="23"/>
    </location>
</feature>
<dbReference type="AlphaFoldDB" id="A0A1J4N516"/>
<keyword evidence="1" id="KW-0732">Signal</keyword>
<dbReference type="RefSeq" id="WP_052693441.1">
    <property type="nucleotide sequence ID" value="NZ_JZDQ02000014.1"/>
</dbReference>
<sequence length="124" mass="12864">MRLTARIIAVVAAICGIASIATACGNDVATEPSKDSDPVVVEINFSGDSVDPHGSQIDVPVGHRVELDVTADAAGEIHVHSDPEQSAAYGVGTTRISLGAFEIPGQYEVESHTLGKTIVTLEVK</sequence>
<proteinExistence type="predicted"/>
<dbReference type="EMBL" id="JZDQ02000014">
    <property type="protein sequence ID" value="OIJ26636.1"/>
    <property type="molecule type" value="Genomic_DNA"/>
</dbReference>
<dbReference type="PROSITE" id="PS51257">
    <property type="entry name" value="PROKAR_LIPOPROTEIN"/>
    <property type="match status" value="1"/>
</dbReference>
<dbReference type="Proteomes" id="UP000033772">
    <property type="component" value="Unassembled WGS sequence"/>
</dbReference>